<protein>
    <submittedName>
        <fullName evidence="2">Uncharacterized protein</fullName>
    </submittedName>
</protein>
<dbReference type="EMBL" id="JASXSV010000001">
    <property type="protein sequence ID" value="MDP0587908.1"/>
    <property type="molecule type" value="Genomic_DNA"/>
</dbReference>
<dbReference type="AlphaFoldDB" id="A0AA90SWQ1"/>
<proteinExistence type="predicted"/>
<dbReference type="Proteomes" id="UP001178148">
    <property type="component" value="Unassembled WGS sequence"/>
</dbReference>
<evidence type="ECO:0000256" key="1">
    <source>
        <dbReference type="SAM" id="Phobius"/>
    </source>
</evidence>
<keyword evidence="1" id="KW-0472">Membrane</keyword>
<gene>
    <name evidence="2" type="ORF">QS748_01320</name>
</gene>
<reference evidence="2 3" key="1">
    <citation type="journal article" date="2023" name="bioRxiv">
        <title>An intranuclear bacterial parasite of deep-sea mussels expresses apoptosis inhibitors acquired from its host.</title>
        <authorList>
            <person name="Gonzalez Porras M.A."/>
            <person name="Assie A."/>
            <person name="Tietjen M."/>
            <person name="Violette M."/>
            <person name="Kleiner M."/>
            <person name="Gruber-Vodicka H."/>
            <person name="Dubilier N."/>
            <person name="Leisch N."/>
        </authorList>
    </citation>
    <scope>NUCLEOTIDE SEQUENCE [LARGE SCALE GENOMIC DNA]</scope>
    <source>
        <strain evidence="2">IAP13</strain>
    </source>
</reference>
<evidence type="ECO:0000313" key="3">
    <source>
        <dbReference type="Proteomes" id="UP001178148"/>
    </source>
</evidence>
<name>A0AA90SWQ1_9GAMM</name>
<feature type="transmembrane region" description="Helical" evidence="1">
    <location>
        <begin position="12"/>
        <end position="34"/>
    </location>
</feature>
<evidence type="ECO:0000313" key="2">
    <source>
        <dbReference type="EMBL" id="MDP0587908.1"/>
    </source>
</evidence>
<accession>A0AA90SWQ1</accession>
<keyword evidence="1" id="KW-0812">Transmembrane</keyword>
<keyword evidence="3" id="KW-1185">Reference proteome</keyword>
<keyword evidence="1" id="KW-1133">Transmembrane helix</keyword>
<comment type="caution">
    <text evidence="2">The sequence shown here is derived from an EMBL/GenBank/DDBJ whole genome shotgun (WGS) entry which is preliminary data.</text>
</comment>
<sequence length="43" mass="4860">MTEIRVSISTSYYSVINISIIQPFTVLLAGIGTIRTNRRLFTI</sequence>
<organism evidence="2 3">
    <name type="scientific">Candidatus Endonucleibacter bathymodioli</name>
    <dbReference type="NCBI Taxonomy" id="539814"/>
    <lineage>
        <taxon>Bacteria</taxon>
        <taxon>Pseudomonadati</taxon>
        <taxon>Pseudomonadota</taxon>
        <taxon>Gammaproteobacteria</taxon>
        <taxon>Oceanospirillales</taxon>
        <taxon>Endozoicomonadaceae</taxon>
        <taxon>Candidatus Endonucleibacter</taxon>
    </lineage>
</organism>